<gene>
    <name evidence="2" type="ORF">DF286_03975</name>
</gene>
<dbReference type="EMBL" id="QFFF01000001">
    <property type="protein sequence ID" value="PWG02118.1"/>
    <property type="molecule type" value="Genomic_DNA"/>
</dbReference>
<dbReference type="Proteomes" id="UP000245916">
    <property type="component" value="Unassembled WGS sequence"/>
</dbReference>
<comment type="caution">
    <text evidence="2">The sequence shown here is derived from an EMBL/GenBank/DDBJ whole genome shotgun (WGS) entry which is preliminary data.</text>
</comment>
<evidence type="ECO:0000313" key="3">
    <source>
        <dbReference type="Proteomes" id="UP000245916"/>
    </source>
</evidence>
<dbReference type="OrthoDB" id="7596140at2"/>
<evidence type="ECO:0000313" key="2">
    <source>
        <dbReference type="EMBL" id="PWG02118.1"/>
    </source>
</evidence>
<feature type="signal peptide" evidence="1">
    <location>
        <begin position="1"/>
        <end position="35"/>
    </location>
</feature>
<evidence type="ECO:0000256" key="1">
    <source>
        <dbReference type="SAM" id="SignalP"/>
    </source>
</evidence>
<sequence>MPDHHLPTAASLRRLTLLSAAAFATLALPREAVLAQPENSAIIGGQDHQGSAGNIGVNAAAGNNNQQANGAAIALGGTGIATGVLIQRLDETSRGRGGRVTSLIEGGAFANSSGRIAVNVASGSDNQQANLALIALGSEGQVATETALSQTRASQQPIGELAETAPPAAVTGISPGAFEGSSGLVQVNLVGGERNTSANVFALSIQGGAN</sequence>
<organism evidence="2 3">
    <name type="scientific">Allosphingosinicella humi</name>
    <dbReference type="NCBI Taxonomy" id="2068657"/>
    <lineage>
        <taxon>Bacteria</taxon>
        <taxon>Pseudomonadati</taxon>
        <taxon>Pseudomonadota</taxon>
        <taxon>Alphaproteobacteria</taxon>
        <taxon>Sphingomonadales</taxon>
        <taxon>Sphingomonadaceae</taxon>
        <taxon>Allosphingosinicella</taxon>
    </lineage>
</organism>
<keyword evidence="3" id="KW-1185">Reference proteome</keyword>
<accession>A0A2U2J1A5</accession>
<dbReference type="AlphaFoldDB" id="A0A2U2J1A5"/>
<dbReference type="RefSeq" id="WP_109270258.1">
    <property type="nucleotide sequence ID" value="NZ_QFFF01000001.1"/>
</dbReference>
<reference evidence="2 3" key="1">
    <citation type="submission" date="2018-05" db="EMBL/GenBank/DDBJ databases">
        <title>Genome of Sphingosinicella humi QZX222.</title>
        <authorList>
            <person name="Qiao Z."/>
            <person name="Wang G."/>
        </authorList>
    </citation>
    <scope>NUCLEOTIDE SEQUENCE [LARGE SCALE GENOMIC DNA]</scope>
    <source>
        <strain evidence="2 3">QZX222</strain>
    </source>
</reference>
<proteinExistence type="predicted"/>
<name>A0A2U2J1A5_9SPHN</name>
<keyword evidence="1" id="KW-0732">Signal</keyword>
<protein>
    <submittedName>
        <fullName evidence="2">Uncharacterized protein</fullName>
    </submittedName>
</protein>
<feature type="chain" id="PRO_5015558510" evidence="1">
    <location>
        <begin position="36"/>
        <end position="210"/>
    </location>
</feature>